<evidence type="ECO:0000313" key="2">
    <source>
        <dbReference type="Proteomes" id="UP001314262"/>
    </source>
</evidence>
<protein>
    <submittedName>
        <fullName evidence="1">Uncharacterized protein</fullName>
    </submittedName>
</protein>
<dbReference type="Proteomes" id="UP001314262">
    <property type="component" value="Unassembled WGS sequence"/>
</dbReference>
<dbReference type="EMBL" id="CAUZLT010000003">
    <property type="protein sequence ID" value="CAK1241121.1"/>
    <property type="molecule type" value="Genomic_DNA"/>
</dbReference>
<gene>
    <name evidence="1" type="ORF">R53137_KAKDMLNK_00820</name>
</gene>
<accession>A0ABN9YV29</accession>
<organism evidence="1 2">
    <name type="scientific">Fructobacillus tropaeoli</name>
    <dbReference type="NCBI Taxonomy" id="709323"/>
    <lineage>
        <taxon>Bacteria</taxon>
        <taxon>Bacillati</taxon>
        <taxon>Bacillota</taxon>
        <taxon>Bacilli</taxon>
        <taxon>Lactobacillales</taxon>
        <taxon>Lactobacillaceae</taxon>
        <taxon>Fructobacillus</taxon>
    </lineage>
</organism>
<comment type="caution">
    <text evidence="1">The sequence shown here is derived from an EMBL/GenBank/DDBJ whole genome shotgun (WGS) entry which is preliminary data.</text>
</comment>
<keyword evidence="2" id="KW-1185">Reference proteome</keyword>
<reference evidence="1 2" key="1">
    <citation type="submission" date="2023-10" db="EMBL/GenBank/DDBJ databases">
        <authorList>
            <person name="Botero Cardona J."/>
        </authorList>
    </citation>
    <scope>NUCLEOTIDE SEQUENCE [LARGE SCALE GENOMIC DNA]</scope>
    <source>
        <strain evidence="1 2">R-53137</strain>
    </source>
</reference>
<proteinExistence type="predicted"/>
<evidence type="ECO:0000313" key="1">
    <source>
        <dbReference type="EMBL" id="CAK1241121.1"/>
    </source>
</evidence>
<sequence>MKKAQKKTSPEVWRLEEDGLKQNAFFNGYLAIF</sequence>
<name>A0ABN9YV29_9LACO</name>